<evidence type="ECO:0000256" key="2">
    <source>
        <dbReference type="ARBA" id="ARBA00022840"/>
    </source>
</evidence>
<dbReference type="Gene3D" id="3.40.50.2300">
    <property type="match status" value="1"/>
</dbReference>
<keyword evidence="7" id="KW-0597">Phosphoprotein</keyword>
<organism evidence="10 11">
    <name type="scientific">Mucilaginibacter pedocola</name>
    <dbReference type="NCBI Taxonomy" id="1792845"/>
    <lineage>
        <taxon>Bacteria</taxon>
        <taxon>Pseudomonadati</taxon>
        <taxon>Bacteroidota</taxon>
        <taxon>Sphingobacteriia</taxon>
        <taxon>Sphingobacteriales</taxon>
        <taxon>Sphingobacteriaceae</taxon>
        <taxon>Mucilaginibacter</taxon>
    </lineage>
</organism>
<evidence type="ECO:0000256" key="5">
    <source>
        <dbReference type="ARBA" id="ARBA00023159"/>
    </source>
</evidence>
<dbReference type="PROSITE" id="PS50110">
    <property type="entry name" value="RESPONSE_REGULATORY"/>
    <property type="match status" value="1"/>
</dbReference>
<proteinExistence type="predicted"/>
<dbReference type="SUPFAM" id="SSF52172">
    <property type="entry name" value="CheY-like"/>
    <property type="match status" value="1"/>
</dbReference>
<dbReference type="SMART" id="SM00448">
    <property type="entry name" value="REC"/>
    <property type="match status" value="1"/>
</dbReference>
<dbReference type="EMBL" id="MBTF01000035">
    <property type="protein sequence ID" value="OOQ57773.1"/>
    <property type="molecule type" value="Genomic_DNA"/>
</dbReference>
<dbReference type="Pfam" id="PF00072">
    <property type="entry name" value="Response_reg"/>
    <property type="match status" value="1"/>
</dbReference>
<keyword evidence="3" id="KW-0805">Transcription regulation</keyword>
<dbReference type="AlphaFoldDB" id="A0A1S9P9W3"/>
<feature type="modified residue" description="4-aspartylphosphate" evidence="7">
    <location>
        <position position="54"/>
    </location>
</feature>
<dbReference type="InterPro" id="IPR058031">
    <property type="entry name" value="AAA_lid_NorR"/>
</dbReference>
<evidence type="ECO:0000256" key="1">
    <source>
        <dbReference type="ARBA" id="ARBA00022741"/>
    </source>
</evidence>
<dbReference type="InterPro" id="IPR025943">
    <property type="entry name" value="Sigma_54_int_dom_ATP-bd_2"/>
</dbReference>
<dbReference type="Pfam" id="PF00158">
    <property type="entry name" value="Sigma54_activat"/>
    <property type="match status" value="1"/>
</dbReference>
<keyword evidence="4" id="KW-0238">DNA-binding</keyword>
<dbReference type="GO" id="GO:0000160">
    <property type="term" value="P:phosphorelay signal transduction system"/>
    <property type="evidence" value="ECO:0007669"/>
    <property type="project" value="InterPro"/>
</dbReference>
<dbReference type="RefSeq" id="WP_078350376.1">
    <property type="nucleotide sequence ID" value="NZ_MBTF01000035.1"/>
</dbReference>
<evidence type="ECO:0000256" key="7">
    <source>
        <dbReference type="PROSITE-ProRule" id="PRU00169"/>
    </source>
</evidence>
<reference evidence="10 11" key="1">
    <citation type="submission" date="2016-07" db="EMBL/GenBank/DDBJ databases">
        <title>Genomic analysis of zinc-resistant bacterium Mucilaginibacter pedocola TBZ30.</title>
        <authorList>
            <person name="Huang J."/>
            <person name="Tang J."/>
        </authorList>
    </citation>
    <scope>NUCLEOTIDE SEQUENCE [LARGE SCALE GENOMIC DNA]</scope>
    <source>
        <strain evidence="10 11">TBZ30</strain>
    </source>
</reference>
<dbReference type="GO" id="GO:0005524">
    <property type="term" value="F:ATP binding"/>
    <property type="evidence" value="ECO:0007669"/>
    <property type="project" value="UniProtKB-KW"/>
</dbReference>
<feature type="domain" description="Response regulatory" evidence="9">
    <location>
        <begin position="4"/>
        <end position="118"/>
    </location>
</feature>
<feature type="domain" description="Sigma-54 factor interaction" evidence="8">
    <location>
        <begin position="148"/>
        <end position="377"/>
    </location>
</feature>
<dbReference type="Gene3D" id="1.10.8.60">
    <property type="match status" value="1"/>
</dbReference>
<keyword evidence="1" id="KW-0547">Nucleotide-binding</keyword>
<dbReference type="STRING" id="1792845.BC343_13370"/>
<keyword evidence="11" id="KW-1185">Reference proteome</keyword>
<dbReference type="InterPro" id="IPR025944">
    <property type="entry name" value="Sigma_54_int_dom_CS"/>
</dbReference>
<comment type="caution">
    <text evidence="10">The sequence shown here is derived from an EMBL/GenBank/DDBJ whole genome shotgun (WGS) entry which is preliminary data.</text>
</comment>
<dbReference type="InterPro" id="IPR009057">
    <property type="entry name" value="Homeodomain-like_sf"/>
</dbReference>
<dbReference type="PROSITE" id="PS00676">
    <property type="entry name" value="SIGMA54_INTERACT_2"/>
    <property type="match status" value="1"/>
</dbReference>
<dbReference type="PANTHER" id="PTHR32071:SF117">
    <property type="entry name" value="PTS-DEPENDENT DIHYDROXYACETONE KINASE OPERON REGULATORY PROTEIN-RELATED"/>
    <property type="match status" value="1"/>
</dbReference>
<dbReference type="Proteomes" id="UP000189739">
    <property type="component" value="Unassembled WGS sequence"/>
</dbReference>
<dbReference type="CDD" id="cd00009">
    <property type="entry name" value="AAA"/>
    <property type="match status" value="1"/>
</dbReference>
<dbReference type="Pfam" id="PF25601">
    <property type="entry name" value="AAA_lid_14"/>
    <property type="match status" value="1"/>
</dbReference>
<dbReference type="PROSITE" id="PS00675">
    <property type="entry name" value="SIGMA54_INTERACT_1"/>
    <property type="match status" value="1"/>
</dbReference>
<dbReference type="GO" id="GO:0006355">
    <property type="term" value="P:regulation of DNA-templated transcription"/>
    <property type="evidence" value="ECO:0007669"/>
    <property type="project" value="InterPro"/>
</dbReference>
<keyword evidence="6" id="KW-0804">Transcription</keyword>
<dbReference type="OrthoDB" id="9767722at2"/>
<dbReference type="SUPFAM" id="SSF52540">
    <property type="entry name" value="P-loop containing nucleoside triphosphate hydrolases"/>
    <property type="match status" value="1"/>
</dbReference>
<sequence length="460" mass="50989">MKRKVLIVEDEFIEASGLERVLEKAGFAVMGIAMSVAEALKMINREKPDVVLLDIRLKGPENGIQLAQQLKAMQIAFVFLSANSNSSIFDEAKKTEPYGFLVKPFRERDVLSTLNIAAYLHEQKQKLNQRHQAILEEKFVQAPGIKGIIGESHKILHVLNLIKVVAPVDTSVLILGESGTGKELIVDSIHHLSKRRAKPLVKINCAALPQTLIESELFGHERGAFTGAVERRIGKFEQAHGGTIFLDEIGDMPADLQVKLLRVLQEKEIERLGGKGTITVDVRVIAATNKNLEKEVAKGTFRMDLYYRLNVFPVTLPPLRERKEDIPLLAAHFITTFNKRLSKNIGGLSTRAMAALIDYNWPGNVRELEHLIERHMLLADGKLINHIELPSPATYQEPESGGGRVKTMEENDIDHIIKVLKLAKGKLAGPGGAAEMLNLPYSTLASKIKKLGIKKNDISG</sequence>
<evidence type="ECO:0000259" key="9">
    <source>
        <dbReference type="PROSITE" id="PS50110"/>
    </source>
</evidence>
<evidence type="ECO:0000259" key="8">
    <source>
        <dbReference type="PROSITE" id="PS50045"/>
    </source>
</evidence>
<dbReference type="SUPFAM" id="SSF46689">
    <property type="entry name" value="Homeodomain-like"/>
    <property type="match status" value="1"/>
</dbReference>
<dbReference type="CDD" id="cd17534">
    <property type="entry name" value="REC_DC-like"/>
    <property type="match status" value="1"/>
</dbReference>
<evidence type="ECO:0000313" key="10">
    <source>
        <dbReference type="EMBL" id="OOQ57773.1"/>
    </source>
</evidence>
<dbReference type="InterPro" id="IPR003593">
    <property type="entry name" value="AAA+_ATPase"/>
</dbReference>
<gene>
    <name evidence="10" type="ORF">BC343_13370</name>
</gene>
<keyword evidence="2" id="KW-0067">ATP-binding</keyword>
<dbReference type="InterPro" id="IPR025662">
    <property type="entry name" value="Sigma_54_int_dom_ATP-bd_1"/>
</dbReference>
<dbReference type="PROSITE" id="PS50045">
    <property type="entry name" value="SIGMA54_INTERACT_4"/>
    <property type="match status" value="1"/>
</dbReference>
<dbReference type="FunFam" id="1.10.8.60:FF:000014">
    <property type="entry name" value="DNA-binding transcriptional regulator NtrC"/>
    <property type="match status" value="1"/>
</dbReference>
<dbReference type="InterPro" id="IPR001789">
    <property type="entry name" value="Sig_transdc_resp-reg_receiver"/>
</dbReference>
<dbReference type="PROSITE" id="PS00688">
    <property type="entry name" value="SIGMA54_INTERACT_3"/>
    <property type="match status" value="1"/>
</dbReference>
<evidence type="ECO:0000256" key="4">
    <source>
        <dbReference type="ARBA" id="ARBA00023125"/>
    </source>
</evidence>
<evidence type="ECO:0000256" key="6">
    <source>
        <dbReference type="ARBA" id="ARBA00023163"/>
    </source>
</evidence>
<dbReference type="SMART" id="SM00382">
    <property type="entry name" value="AAA"/>
    <property type="match status" value="1"/>
</dbReference>
<accession>A0A1S9P9W3</accession>
<protein>
    <submittedName>
        <fullName evidence="10">Fis family transcriptional regulator</fullName>
    </submittedName>
</protein>
<evidence type="ECO:0000256" key="3">
    <source>
        <dbReference type="ARBA" id="ARBA00023015"/>
    </source>
</evidence>
<dbReference type="InterPro" id="IPR011006">
    <property type="entry name" value="CheY-like_superfamily"/>
</dbReference>
<dbReference type="GO" id="GO:0003677">
    <property type="term" value="F:DNA binding"/>
    <property type="evidence" value="ECO:0007669"/>
    <property type="project" value="UniProtKB-KW"/>
</dbReference>
<evidence type="ECO:0000313" key="11">
    <source>
        <dbReference type="Proteomes" id="UP000189739"/>
    </source>
</evidence>
<dbReference type="Gene3D" id="1.10.10.60">
    <property type="entry name" value="Homeodomain-like"/>
    <property type="match status" value="1"/>
</dbReference>
<name>A0A1S9P9W3_9SPHI</name>
<keyword evidence="5" id="KW-0010">Activator</keyword>
<dbReference type="PANTHER" id="PTHR32071">
    <property type="entry name" value="TRANSCRIPTIONAL REGULATORY PROTEIN"/>
    <property type="match status" value="1"/>
</dbReference>
<dbReference type="Gene3D" id="3.40.50.300">
    <property type="entry name" value="P-loop containing nucleotide triphosphate hydrolases"/>
    <property type="match status" value="1"/>
</dbReference>
<dbReference type="FunFam" id="3.40.50.300:FF:000006">
    <property type="entry name" value="DNA-binding transcriptional regulator NtrC"/>
    <property type="match status" value="1"/>
</dbReference>
<dbReference type="InterPro" id="IPR027417">
    <property type="entry name" value="P-loop_NTPase"/>
</dbReference>
<dbReference type="InterPro" id="IPR002078">
    <property type="entry name" value="Sigma_54_int"/>
</dbReference>